<dbReference type="OrthoDB" id="4766538at2759"/>
<evidence type="ECO:0000256" key="1">
    <source>
        <dbReference type="SAM" id="MobiDB-lite"/>
    </source>
</evidence>
<evidence type="ECO:0000313" key="3">
    <source>
        <dbReference type="Proteomes" id="UP000012174"/>
    </source>
</evidence>
<name>M7S847_EUTLA</name>
<feature type="compositionally biased region" description="Polar residues" evidence="1">
    <location>
        <begin position="1"/>
        <end position="19"/>
    </location>
</feature>
<organism evidence="2 3">
    <name type="scientific">Eutypa lata (strain UCR-EL1)</name>
    <name type="common">Grapevine dieback disease fungus</name>
    <name type="synonym">Eutypa armeniacae</name>
    <dbReference type="NCBI Taxonomy" id="1287681"/>
    <lineage>
        <taxon>Eukaryota</taxon>
        <taxon>Fungi</taxon>
        <taxon>Dikarya</taxon>
        <taxon>Ascomycota</taxon>
        <taxon>Pezizomycotina</taxon>
        <taxon>Sordariomycetes</taxon>
        <taxon>Xylariomycetidae</taxon>
        <taxon>Xylariales</taxon>
        <taxon>Diatrypaceae</taxon>
        <taxon>Eutypa</taxon>
    </lineage>
</organism>
<feature type="region of interest" description="Disordered" evidence="1">
    <location>
        <begin position="1"/>
        <end position="112"/>
    </location>
</feature>
<keyword evidence="3" id="KW-1185">Reference proteome</keyword>
<dbReference type="STRING" id="1287681.M7S847"/>
<reference evidence="3" key="1">
    <citation type="journal article" date="2013" name="Genome Announc.">
        <title>Draft genome sequence of the grapevine dieback fungus Eutypa lata UCR-EL1.</title>
        <authorList>
            <person name="Blanco-Ulate B."/>
            <person name="Rolshausen P.E."/>
            <person name="Cantu D."/>
        </authorList>
    </citation>
    <scope>NUCLEOTIDE SEQUENCE [LARGE SCALE GENOMIC DNA]</scope>
    <source>
        <strain evidence="3">UCR-EL1</strain>
    </source>
</reference>
<proteinExistence type="predicted"/>
<feature type="compositionally biased region" description="Basic and acidic residues" evidence="1">
    <location>
        <begin position="99"/>
        <end position="110"/>
    </location>
</feature>
<protein>
    <submittedName>
        <fullName evidence="2">Uncharacterized protein</fullName>
    </submittedName>
</protein>
<dbReference type="KEGG" id="ela:UCREL1_10760"/>
<evidence type="ECO:0000313" key="2">
    <source>
        <dbReference type="EMBL" id="EMR62289.1"/>
    </source>
</evidence>
<accession>M7S847</accession>
<feature type="region of interest" description="Disordered" evidence="1">
    <location>
        <begin position="256"/>
        <end position="275"/>
    </location>
</feature>
<sequence>MQQPPDGGSSEQDSAPPSQSRKKGPFIDISLAQESKDYEDLPSIVQGPSPGERSPFDTREFASDDDAITTTTTTSSEYLSAPSVTEGFRSNTPPAGGELKPRNKDKDPVTGRRLSKAPRVCLRCLSKNLRCTLEFHGKENEPRCAACRRAGANHCIRQAVEEVAELTGGEQRSRFAAPKPRPPRNRNDALQLLPADDAAVGWGEVLDDYYYTERLVYVNGHPVELRDVNGMALPSFRDAALAAATEAAEAAEVAESELDFDVDSGYNSSPTRTETETETEAEAEAEAEAETAVPAPAPAPVDADAAAMAWRTLGWRDYLPTTENRSLAGEEEDVKDQLRREDGSINAAIAAAVVMDWREHQEEEDGKYDDRIKYLQRIRGYRPREIHLNEMLGETY</sequence>
<dbReference type="Proteomes" id="UP000012174">
    <property type="component" value="Unassembled WGS sequence"/>
</dbReference>
<dbReference type="HOGENOM" id="CLU_696449_0_0_1"/>
<dbReference type="AlphaFoldDB" id="M7S847"/>
<gene>
    <name evidence="2" type="ORF">UCREL1_10760</name>
</gene>
<dbReference type="EMBL" id="KB707451">
    <property type="protein sequence ID" value="EMR62289.1"/>
    <property type="molecule type" value="Genomic_DNA"/>
</dbReference>